<dbReference type="Gene3D" id="2.170.130.10">
    <property type="entry name" value="TonB-dependent receptor, plug domain"/>
    <property type="match status" value="1"/>
</dbReference>
<dbReference type="InterPro" id="IPR037066">
    <property type="entry name" value="Plug_dom_sf"/>
</dbReference>
<comment type="caution">
    <text evidence="5">The sequence shown here is derived from an EMBL/GenBank/DDBJ whole genome shotgun (WGS) entry which is preliminary data.</text>
</comment>
<dbReference type="NCBIfam" id="TIGR04057">
    <property type="entry name" value="SusC_RagA_signa"/>
    <property type="match status" value="1"/>
</dbReference>
<dbReference type="InterPro" id="IPR000531">
    <property type="entry name" value="Beta-barrel_TonB"/>
</dbReference>
<feature type="domain" description="TonB-dependent receptor-like beta-barrel" evidence="3">
    <location>
        <begin position="526"/>
        <end position="1114"/>
    </location>
</feature>
<dbReference type="Pfam" id="PF00593">
    <property type="entry name" value="TonB_dep_Rec_b-barrel"/>
    <property type="match status" value="1"/>
</dbReference>
<keyword evidence="6" id="KW-1185">Reference proteome</keyword>
<keyword evidence="1" id="KW-0812">Transmembrane</keyword>
<sequence length="1154" mass="129459">MINKKLIIKEKRSNKYLSLGLGGALLLLSGTFPWNSTFAQENAKIYNQNYQKTTLRDVILDLQKRSGSDISFTESLGLKNINIAKFDTKNESLEQVLRRLLTPYGIQVKKTDSGFVLARQAQRQVTPISGKVVDPSGTPVSGATLNLKRTNTKFKTDDKGMFLLNSIFPSDTLSVHFMGFKPIDTLINSDLTGDFVIRLAADQARELDEVVVVGYGVQKKVNLTGSVAVVDGKRLQDRPVNNVSQSLYGTVSGLTIAYGNNGFEPGAAPSVQIRGQGKPYVLIDGTAGDINTIDPNTVESVSILKDAAASAIYGARAPYGVLLITTKSGKANQKPQVDFSMNGGPTTIINKPKMVDSYTFARAMNEMHDNQGVARLFSESTIDRIIAYIDDPTLPETVPDANNPRKWSTYQFSNGNNDWIDIHYGNGRRMQENLSVKGGSKDMAYFLSLGHASEKGVLRMVDDKYKRYNFQAKLDANITDWWKISSNTRLTNAVRDRPIYNGEGEYGMIIHQILRTHPEVFLKSPNGYYSQLSRVPQMQAGYQKLTNNTLVQRLATEISPLQNWKINADYSIDYQIFDYAGVNQVAYEDEVDGTLVPIALTVPPYIEKIKSNTTYKALNIYTTYNLDLGKDHHFTVLAGFQNEISKLDSMNGLRRELIVPDIPSFTTATGEMQVGDGLTHWSTLGYFARLNYNYADKYLIEANVRYDGTSKFARGRRWGSFPSVSAGWVVSKELFWQPLQDYIPFMKLRASWGKLGNQNVASYQDLALLGVQSNLGWLIDGMRPAYTTAPNLVNRFLTWESSRSMNTAVELGFFQNRLQAEFEYYQRLTYDRLGPAQALPAVLGANIPRENNSELKTKGWDFSLRWNGKIGSDFNYSVAANVFDYKNIITKYTNPTGILTTDYVGKDAGEIWGYETVGLIKTKERADEINASGYQKFINGQLWQTGDVEYRDLNGDGVINKGKNTINDHGDLKIIGNSTRRYQFGLNLTANYKNVDIAVFIQGTGKRDLWLDGNVFWGFRAWNQSSLFPHHMDYYRDTEGDRYSGLGINTEAYFPRPYSNTTQDSKNKQMQTRYLQNGAYARLKNLQIGYTIPPLMLQKIGLKRARIYFSGENIYTLSKLPSAFDPETAILGEFGNGKGMFSQAIWAFGINISL</sequence>
<dbReference type="InterPro" id="IPR012910">
    <property type="entry name" value="Plug_dom"/>
</dbReference>
<dbReference type="EMBL" id="RAPY01000001">
    <property type="protein sequence ID" value="RKE55326.1"/>
    <property type="molecule type" value="Genomic_DNA"/>
</dbReference>
<dbReference type="Pfam" id="PF07715">
    <property type="entry name" value="Plug"/>
    <property type="match status" value="1"/>
</dbReference>
<feature type="domain" description="TonB-dependent receptor plug" evidence="4">
    <location>
        <begin position="220"/>
        <end position="321"/>
    </location>
</feature>
<comment type="subcellular location">
    <subcellularLocation>
        <location evidence="1">Cell outer membrane</location>
        <topology evidence="1">Multi-pass membrane protein</topology>
    </subcellularLocation>
</comment>
<dbReference type="Gene3D" id="2.60.40.1120">
    <property type="entry name" value="Carboxypeptidase-like, regulatory domain"/>
    <property type="match status" value="1"/>
</dbReference>
<evidence type="ECO:0000313" key="6">
    <source>
        <dbReference type="Proteomes" id="UP000286246"/>
    </source>
</evidence>
<dbReference type="GO" id="GO:0009279">
    <property type="term" value="C:cell outer membrane"/>
    <property type="evidence" value="ECO:0007669"/>
    <property type="project" value="UniProtKB-SubCell"/>
</dbReference>
<gene>
    <name evidence="5" type="ORF">DFQ12_0157</name>
</gene>
<dbReference type="RefSeq" id="WP_120257121.1">
    <property type="nucleotide sequence ID" value="NZ_RAPY01000001.1"/>
</dbReference>
<dbReference type="PROSITE" id="PS52016">
    <property type="entry name" value="TONB_DEPENDENT_REC_3"/>
    <property type="match status" value="1"/>
</dbReference>
<dbReference type="Proteomes" id="UP000286246">
    <property type="component" value="Unassembled WGS sequence"/>
</dbReference>
<keyword evidence="1" id="KW-0998">Cell outer membrane</keyword>
<keyword evidence="1" id="KW-1134">Transmembrane beta strand</keyword>
<comment type="similarity">
    <text evidence="1 2">Belongs to the TonB-dependent receptor family.</text>
</comment>
<dbReference type="NCBIfam" id="TIGR04056">
    <property type="entry name" value="OMP_RagA_SusC"/>
    <property type="match status" value="1"/>
</dbReference>
<organism evidence="5 6">
    <name type="scientific">Sphingobacterium detergens</name>
    <dbReference type="NCBI Taxonomy" id="1145106"/>
    <lineage>
        <taxon>Bacteria</taxon>
        <taxon>Pseudomonadati</taxon>
        <taxon>Bacteroidota</taxon>
        <taxon>Sphingobacteriia</taxon>
        <taxon>Sphingobacteriales</taxon>
        <taxon>Sphingobacteriaceae</taxon>
        <taxon>Sphingobacterium</taxon>
    </lineage>
</organism>
<keyword evidence="1 2" id="KW-0472">Membrane</keyword>
<reference evidence="5 6" key="1">
    <citation type="submission" date="2018-09" db="EMBL/GenBank/DDBJ databases">
        <title>Genomic Encyclopedia of Type Strains, Phase III (KMG-III): the genomes of soil and plant-associated and newly described type strains.</title>
        <authorList>
            <person name="Whitman W."/>
        </authorList>
    </citation>
    <scope>NUCLEOTIDE SEQUENCE [LARGE SCALE GENOMIC DNA]</scope>
    <source>
        <strain evidence="5 6">CECT 7938</strain>
    </source>
</reference>
<dbReference type="SUPFAM" id="SSF56935">
    <property type="entry name" value="Porins"/>
    <property type="match status" value="1"/>
</dbReference>
<protein>
    <submittedName>
        <fullName evidence="5">TonB-linked SusC/RagA family outer membrane protein</fullName>
    </submittedName>
</protein>
<proteinExistence type="inferred from homology"/>
<evidence type="ECO:0000259" key="4">
    <source>
        <dbReference type="Pfam" id="PF07715"/>
    </source>
</evidence>
<keyword evidence="1" id="KW-0813">Transport</keyword>
<evidence type="ECO:0000313" key="5">
    <source>
        <dbReference type="EMBL" id="RKE55326.1"/>
    </source>
</evidence>
<evidence type="ECO:0000256" key="2">
    <source>
        <dbReference type="RuleBase" id="RU003357"/>
    </source>
</evidence>
<dbReference type="AlphaFoldDB" id="A0A420BF50"/>
<keyword evidence="2" id="KW-0798">TonB box</keyword>
<dbReference type="SUPFAM" id="SSF49464">
    <property type="entry name" value="Carboxypeptidase regulatory domain-like"/>
    <property type="match status" value="1"/>
</dbReference>
<accession>A0A420BF50</accession>
<name>A0A420BF50_SPHD1</name>
<dbReference type="Pfam" id="PF13715">
    <property type="entry name" value="CarbopepD_reg_2"/>
    <property type="match status" value="1"/>
</dbReference>
<dbReference type="InterPro" id="IPR008969">
    <property type="entry name" value="CarboxyPept-like_regulatory"/>
</dbReference>
<dbReference type="InterPro" id="IPR023997">
    <property type="entry name" value="TonB-dep_OMP_SusC/RagA_CS"/>
</dbReference>
<dbReference type="OrthoDB" id="604358at2"/>
<evidence type="ECO:0000259" key="3">
    <source>
        <dbReference type="Pfam" id="PF00593"/>
    </source>
</evidence>
<dbReference type="InterPro" id="IPR039426">
    <property type="entry name" value="TonB-dep_rcpt-like"/>
</dbReference>
<dbReference type="InterPro" id="IPR023996">
    <property type="entry name" value="TonB-dep_OMP_SusC/RagA"/>
</dbReference>
<evidence type="ECO:0000256" key="1">
    <source>
        <dbReference type="PROSITE-ProRule" id="PRU01360"/>
    </source>
</evidence>